<feature type="transmembrane region" description="Helical" evidence="5">
    <location>
        <begin position="287"/>
        <end position="305"/>
    </location>
</feature>
<sequence>MMNTTSIHSTIEVIALQNFIFEKSTNTVDTCQRPETTKKVERQPKNISLLIYDWSLSERYLISDTYYWSSLLSLIPGGIISAQFGGKYVITLSVLFSGFCTLMAPALIDLSNGKLGFVLTIRALNGFFQGLFIPSAMSLLAHWAPNCERAVMTSIIYGTAVLGNQICRVMHTAFMNLTWRPMFYLFACIHLTLCVFWHLLVYPSPGQNPFLSVNEKRCLNEDPDDSIVMGRKPIPWRRIYKSCPVWTLGVYQLGSSWAWQVYKKTLSWYLPLVLKTGVMQSAWWTPFFLYFGLTITFGFVADWFVKGGHVGRNAMRKIYIVIGNYGTALCFMFVTFEGCNRETVMVYTTIFLCLDATYFASTAVIPLDLTSNFAGIILGIMWSIEHFLISTASERVTATTSTSSIDKIERKSPAVPYNRLQPPHNAFPTPASTATPFSPLDANVKWVLDASFHRRRDAKRRFAHV</sequence>
<keyword evidence="4 5" id="KW-0472">Membrane</keyword>
<comment type="subcellular location">
    <subcellularLocation>
        <location evidence="1">Membrane</location>
        <topology evidence="1">Multi-pass membrane protein</topology>
    </subcellularLocation>
</comment>
<protein>
    <submittedName>
        <fullName evidence="6">Inorganic phosphate cotransporter-like protein</fullName>
    </submittedName>
</protein>
<keyword evidence="7" id="KW-1185">Reference proteome</keyword>
<evidence type="ECO:0000256" key="1">
    <source>
        <dbReference type="ARBA" id="ARBA00004141"/>
    </source>
</evidence>
<organism evidence="6 7">
    <name type="scientific">Tribolium castaneum</name>
    <name type="common">Red flour beetle</name>
    <dbReference type="NCBI Taxonomy" id="7070"/>
    <lineage>
        <taxon>Eukaryota</taxon>
        <taxon>Metazoa</taxon>
        <taxon>Ecdysozoa</taxon>
        <taxon>Arthropoda</taxon>
        <taxon>Hexapoda</taxon>
        <taxon>Insecta</taxon>
        <taxon>Pterygota</taxon>
        <taxon>Neoptera</taxon>
        <taxon>Endopterygota</taxon>
        <taxon>Coleoptera</taxon>
        <taxon>Polyphaga</taxon>
        <taxon>Cucujiformia</taxon>
        <taxon>Tenebrionidae</taxon>
        <taxon>Tenebrionidae incertae sedis</taxon>
        <taxon>Tribolium</taxon>
    </lineage>
</organism>
<evidence type="ECO:0000256" key="5">
    <source>
        <dbReference type="SAM" id="Phobius"/>
    </source>
</evidence>
<dbReference type="InterPro" id="IPR050382">
    <property type="entry name" value="MFS_Na/Anion_cotransporter"/>
</dbReference>
<reference evidence="6 7" key="2">
    <citation type="journal article" date="2010" name="Nucleic Acids Res.">
        <title>BeetleBase in 2010: revisions to provide comprehensive genomic information for Tribolium castaneum.</title>
        <authorList>
            <person name="Kim H.S."/>
            <person name="Murphy T."/>
            <person name="Xia J."/>
            <person name="Caragea D."/>
            <person name="Park Y."/>
            <person name="Beeman R.W."/>
            <person name="Lorenzen M.D."/>
            <person name="Butcher S."/>
            <person name="Manak J.R."/>
            <person name="Brown S.J."/>
        </authorList>
    </citation>
    <scope>GENOME REANNOTATION</scope>
    <source>
        <strain evidence="6 7">Georgia GA2</strain>
    </source>
</reference>
<dbReference type="GO" id="GO:0022857">
    <property type="term" value="F:transmembrane transporter activity"/>
    <property type="evidence" value="ECO:0000318"/>
    <property type="project" value="GO_Central"/>
</dbReference>
<dbReference type="PANTHER" id="PTHR11662:SF415">
    <property type="entry name" value="AT30085P-RELATED"/>
    <property type="match status" value="1"/>
</dbReference>
<dbReference type="Gene3D" id="1.20.1250.20">
    <property type="entry name" value="MFS general substrate transporter like domains"/>
    <property type="match status" value="1"/>
</dbReference>
<gene>
    <name evidence="6" type="primary">AUGUSTUS-3.0.2_34847</name>
    <name evidence="6" type="ORF">TcasGA2_TC034847</name>
</gene>
<name>A0A139WCT0_TRICA</name>
<feature type="transmembrane region" description="Helical" evidence="5">
    <location>
        <begin position="356"/>
        <end position="380"/>
    </location>
</feature>
<feature type="transmembrane region" description="Helical" evidence="5">
    <location>
        <begin position="317"/>
        <end position="336"/>
    </location>
</feature>
<evidence type="ECO:0000313" key="6">
    <source>
        <dbReference type="EMBL" id="KYB25730.1"/>
    </source>
</evidence>
<dbReference type="Pfam" id="PF07690">
    <property type="entry name" value="MFS_1"/>
    <property type="match status" value="1"/>
</dbReference>
<keyword evidence="2 5" id="KW-0812">Transmembrane</keyword>
<keyword evidence="3 5" id="KW-1133">Transmembrane helix</keyword>
<dbReference type="GO" id="GO:0005886">
    <property type="term" value="C:plasma membrane"/>
    <property type="evidence" value="ECO:0000318"/>
    <property type="project" value="GO_Central"/>
</dbReference>
<evidence type="ECO:0000256" key="4">
    <source>
        <dbReference type="ARBA" id="ARBA00023136"/>
    </source>
</evidence>
<reference evidence="6 7" key="1">
    <citation type="journal article" date="2008" name="Nature">
        <title>The genome of the model beetle and pest Tribolium castaneum.</title>
        <authorList>
            <consortium name="Tribolium Genome Sequencing Consortium"/>
            <person name="Richards S."/>
            <person name="Gibbs R.A."/>
            <person name="Weinstock G.M."/>
            <person name="Brown S.J."/>
            <person name="Denell R."/>
            <person name="Beeman R.W."/>
            <person name="Gibbs R."/>
            <person name="Beeman R.W."/>
            <person name="Brown S.J."/>
            <person name="Bucher G."/>
            <person name="Friedrich M."/>
            <person name="Grimmelikhuijzen C.J."/>
            <person name="Klingler M."/>
            <person name="Lorenzen M."/>
            <person name="Richards S."/>
            <person name="Roth S."/>
            <person name="Schroder R."/>
            <person name="Tautz D."/>
            <person name="Zdobnov E.M."/>
            <person name="Muzny D."/>
            <person name="Gibbs R.A."/>
            <person name="Weinstock G.M."/>
            <person name="Attaway T."/>
            <person name="Bell S."/>
            <person name="Buhay C.J."/>
            <person name="Chandrabose M.N."/>
            <person name="Chavez D."/>
            <person name="Clerk-Blankenburg K.P."/>
            <person name="Cree A."/>
            <person name="Dao M."/>
            <person name="Davis C."/>
            <person name="Chacko J."/>
            <person name="Dinh H."/>
            <person name="Dugan-Rocha S."/>
            <person name="Fowler G."/>
            <person name="Garner T.T."/>
            <person name="Garnes J."/>
            <person name="Gnirke A."/>
            <person name="Hawes A."/>
            <person name="Hernandez J."/>
            <person name="Hines S."/>
            <person name="Holder M."/>
            <person name="Hume J."/>
            <person name="Jhangiani S.N."/>
            <person name="Joshi V."/>
            <person name="Khan Z.M."/>
            <person name="Jackson L."/>
            <person name="Kovar C."/>
            <person name="Kowis A."/>
            <person name="Lee S."/>
            <person name="Lewis L.R."/>
            <person name="Margolis J."/>
            <person name="Morgan M."/>
            <person name="Nazareth L.V."/>
            <person name="Nguyen N."/>
            <person name="Okwuonu G."/>
            <person name="Parker D."/>
            <person name="Richards S."/>
            <person name="Ruiz S.J."/>
            <person name="Santibanez J."/>
            <person name="Savard J."/>
            <person name="Scherer S.E."/>
            <person name="Schneider B."/>
            <person name="Sodergren E."/>
            <person name="Tautz D."/>
            <person name="Vattahil S."/>
            <person name="Villasana D."/>
            <person name="White C.S."/>
            <person name="Wright R."/>
            <person name="Park Y."/>
            <person name="Beeman R.W."/>
            <person name="Lord J."/>
            <person name="Oppert B."/>
            <person name="Lorenzen M."/>
            <person name="Brown S."/>
            <person name="Wang L."/>
            <person name="Savard J."/>
            <person name="Tautz D."/>
            <person name="Richards S."/>
            <person name="Weinstock G."/>
            <person name="Gibbs R.A."/>
            <person name="Liu Y."/>
            <person name="Worley K."/>
            <person name="Weinstock G."/>
            <person name="Elsik C.G."/>
            <person name="Reese J.T."/>
            <person name="Elhaik E."/>
            <person name="Landan G."/>
            <person name="Graur D."/>
            <person name="Arensburger P."/>
            <person name="Atkinson P."/>
            <person name="Beeman R.W."/>
            <person name="Beidler J."/>
            <person name="Brown S.J."/>
            <person name="Demuth J.P."/>
            <person name="Drury D.W."/>
            <person name="Du Y.Z."/>
            <person name="Fujiwara H."/>
            <person name="Lorenzen M."/>
            <person name="Maselli V."/>
            <person name="Osanai M."/>
            <person name="Park Y."/>
            <person name="Robertson H.M."/>
            <person name="Tu Z."/>
            <person name="Wang J.J."/>
            <person name="Wang S."/>
            <person name="Richards S."/>
            <person name="Song H."/>
            <person name="Zhang L."/>
            <person name="Sodergren E."/>
            <person name="Werner D."/>
            <person name="Stanke M."/>
            <person name="Morgenstern B."/>
            <person name="Solovyev V."/>
            <person name="Kosarev P."/>
            <person name="Brown G."/>
            <person name="Chen H.C."/>
            <person name="Ermolaeva O."/>
            <person name="Hlavina W."/>
            <person name="Kapustin Y."/>
            <person name="Kiryutin B."/>
            <person name="Kitts P."/>
            <person name="Maglott D."/>
            <person name="Pruitt K."/>
            <person name="Sapojnikov V."/>
            <person name="Souvorov A."/>
            <person name="Mackey A.J."/>
            <person name="Waterhouse R.M."/>
            <person name="Wyder S."/>
            <person name="Zdobnov E.M."/>
            <person name="Zdobnov E.M."/>
            <person name="Wyder S."/>
            <person name="Kriventseva E.V."/>
            <person name="Kadowaki T."/>
            <person name="Bork P."/>
            <person name="Aranda M."/>
            <person name="Bao R."/>
            <person name="Beermann A."/>
            <person name="Berns N."/>
            <person name="Bolognesi R."/>
            <person name="Bonneton F."/>
            <person name="Bopp D."/>
            <person name="Brown S.J."/>
            <person name="Bucher G."/>
            <person name="Butts T."/>
            <person name="Chaumot A."/>
            <person name="Denell R.E."/>
            <person name="Ferrier D.E."/>
            <person name="Friedrich M."/>
            <person name="Gordon C.M."/>
            <person name="Jindra M."/>
            <person name="Klingler M."/>
            <person name="Lan Q."/>
            <person name="Lattorff H.M."/>
            <person name="Laudet V."/>
            <person name="von Levetsow C."/>
            <person name="Liu Z."/>
            <person name="Lutz R."/>
            <person name="Lynch J.A."/>
            <person name="da Fonseca R.N."/>
            <person name="Posnien N."/>
            <person name="Reuter R."/>
            <person name="Roth S."/>
            <person name="Savard J."/>
            <person name="Schinko J.B."/>
            <person name="Schmitt C."/>
            <person name="Schoppmeier M."/>
            <person name="Schroder R."/>
            <person name="Shippy T.D."/>
            <person name="Simonnet F."/>
            <person name="Marques-Souza H."/>
            <person name="Tautz D."/>
            <person name="Tomoyasu Y."/>
            <person name="Trauner J."/>
            <person name="Van der Zee M."/>
            <person name="Vervoort M."/>
            <person name="Wittkopp N."/>
            <person name="Wimmer E.A."/>
            <person name="Yang X."/>
            <person name="Jones A.K."/>
            <person name="Sattelle D.B."/>
            <person name="Ebert P.R."/>
            <person name="Nelson D."/>
            <person name="Scott J.G."/>
            <person name="Beeman R.W."/>
            <person name="Muthukrishnan S."/>
            <person name="Kramer K.J."/>
            <person name="Arakane Y."/>
            <person name="Beeman R.W."/>
            <person name="Zhu Q."/>
            <person name="Hogenkamp D."/>
            <person name="Dixit R."/>
            <person name="Oppert B."/>
            <person name="Jiang H."/>
            <person name="Zou Z."/>
            <person name="Marshall J."/>
            <person name="Elpidina E."/>
            <person name="Vinokurov K."/>
            <person name="Oppert C."/>
            <person name="Zou Z."/>
            <person name="Evans J."/>
            <person name="Lu Z."/>
            <person name="Zhao P."/>
            <person name="Sumathipala N."/>
            <person name="Altincicek B."/>
            <person name="Vilcinskas A."/>
            <person name="Williams M."/>
            <person name="Hultmark D."/>
            <person name="Hetru C."/>
            <person name="Jiang H."/>
            <person name="Grimmelikhuijzen C.J."/>
            <person name="Hauser F."/>
            <person name="Cazzamali G."/>
            <person name="Williamson M."/>
            <person name="Park Y."/>
            <person name="Li B."/>
            <person name="Tanaka Y."/>
            <person name="Predel R."/>
            <person name="Neupert S."/>
            <person name="Schachtner J."/>
            <person name="Verleyen P."/>
            <person name="Raible F."/>
            <person name="Bork P."/>
            <person name="Friedrich M."/>
            <person name="Walden K.K."/>
            <person name="Robertson H.M."/>
            <person name="Angeli S."/>
            <person name="Foret S."/>
            <person name="Bucher G."/>
            <person name="Schuetz S."/>
            <person name="Maleszka R."/>
            <person name="Wimmer E.A."/>
            <person name="Beeman R.W."/>
            <person name="Lorenzen M."/>
            <person name="Tomoyasu Y."/>
            <person name="Miller S.C."/>
            <person name="Grossmann D."/>
            <person name="Bucher G."/>
        </authorList>
    </citation>
    <scope>NUCLEOTIDE SEQUENCE [LARGE SCALE GENOMIC DNA]</scope>
    <source>
        <strain evidence="6 7">Georgia GA2</strain>
    </source>
</reference>
<dbReference type="AlphaFoldDB" id="A0A139WCT0"/>
<feature type="transmembrane region" description="Helical" evidence="5">
    <location>
        <begin position="65"/>
        <end position="84"/>
    </location>
</feature>
<dbReference type="InterPro" id="IPR011701">
    <property type="entry name" value="MFS"/>
</dbReference>
<feature type="transmembrane region" description="Helical" evidence="5">
    <location>
        <begin position="150"/>
        <end position="170"/>
    </location>
</feature>
<feature type="transmembrane region" description="Helical" evidence="5">
    <location>
        <begin position="90"/>
        <end position="111"/>
    </location>
</feature>
<accession>A0A139WCT0</accession>
<dbReference type="Proteomes" id="UP000007266">
    <property type="component" value="Linkage group 8"/>
</dbReference>
<feature type="transmembrane region" description="Helical" evidence="5">
    <location>
        <begin position="123"/>
        <end position="144"/>
    </location>
</feature>
<evidence type="ECO:0000313" key="7">
    <source>
        <dbReference type="Proteomes" id="UP000007266"/>
    </source>
</evidence>
<evidence type="ECO:0000256" key="2">
    <source>
        <dbReference type="ARBA" id="ARBA00022692"/>
    </source>
</evidence>
<dbReference type="InParanoid" id="A0A139WCT0"/>
<feature type="transmembrane region" description="Helical" evidence="5">
    <location>
        <begin position="182"/>
        <end position="202"/>
    </location>
</feature>
<dbReference type="EMBL" id="KQ971362">
    <property type="protein sequence ID" value="KYB25730.1"/>
    <property type="molecule type" value="Genomic_DNA"/>
</dbReference>
<dbReference type="InterPro" id="IPR036259">
    <property type="entry name" value="MFS_trans_sf"/>
</dbReference>
<dbReference type="PANTHER" id="PTHR11662">
    <property type="entry name" value="SOLUTE CARRIER FAMILY 17"/>
    <property type="match status" value="1"/>
</dbReference>
<dbReference type="SUPFAM" id="SSF103473">
    <property type="entry name" value="MFS general substrate transporter"/>
    <property type="match status" value="1"/>
</dbReference>
<proteinExistence type="predicted"/>
<evidence type="ECO:0000256" key="3">
    <source>
        <dbReference type="ARBA" id="ARBA00022989"/>
    </source>
</evidence>
<dbReference type="STRING" id="7070.A0A139WCT0"/>